<feature type="domain" description="Peptidase M3A/M3B catalytic" evidence="7">
    <location>
        <begin position="312"/>
        <end position="538"/>
    </location>
</feature>
<name>A0A7K1KRV6_9BACT</name>
<keyword evidence="4 6" id="KW-0862">Zinc</keyword>
<dbReference type="GO" id="GO:0046872">
    <property type="term" value="F:metal ion binding"/>
    <property type="evidence" value="ECO:0007669"/>
    <property type="project" value="UniProtKB-UniRule"/>
</dbReference>
<gene>
    <name evidence="8" type="ORF">GKC30_14425</name>
</gene>
<keyword evidence="1 6" id="KW-0645">Protease</keyword>
<evidence type="ECO:0000259" key="7">
    <source>
        <dbReference type="Pfam" id="PF01432"/>
    </source>
</evidence>
<dbReference type="AlphaFoldDB" id="A0A7K1KRV6"/>
<dbReference type="GO" id="GO:0004222">
    <property type="term" value="F:metalloendopeptidase activity"/>
    <property type="evidence" value="ECO:0007669"/>
    <property type="project" value="InterPro"/>
</dbReference>
<evidence type="ECO:0000256" key="3">
    <source>
        <dbReference type="ARBA" id="ARBA00022801"/>
    </source>
</evidence>
<dbReference type="GO" id="GO:0006508">
    <property type="term" value="P:proteolysis"/>
    <property type="evidence" value="ECO:0007669"/>
    <property type="project" value="UniProtKB-KW"/>
</dbReference>
<keyword evidence="3 6" id="KW-0378">Hydrolase</keyword>
<protein>
    <recommendedName>
        <fullName evidence="7">Peptidase M3A/M3B catalytic domain-containing protein</fullName>
    </recommendedName>
</protein>
<sequence length="560" mass="64050">MASSMEQNNWSFNKSDHHPPVVRRIIELQNAETCLDSRQNGNCPSLSLGQLSFIIKKGKAISIYNELLILFDIYLKQDMSSSCRQKDYMTAAHVYGNALRTLSLELKTSLKNELSTVSHPSLGPEWTDYVTATLAPRRKASIELVEVKKYEMQLQKLYFSLISSIASNSELSLSTNCKASPRTQRKEIWLNENRAWEEKEVQFDILFDSIIRSRKMIAAHCGAEDYSEFVNRRQKADILTDSFANNVITPCRAILHKVHSQRKTKLGVKRLRPYDLTTRNIRGFTELDEWTKKTRTLIGCIHPSLPALFNSILDEGLHDLQLRKGKSAESCCHQLPHSKKAFVFLSLIGGRRDIMAGIHELGHAIHINLSFRKFHRFFNYKVNPATSEFFALTLELLSLEHLGIYYPDNASSSWAVKKHLEGILNVFLTCETVSTFEKAIYSTFLTASERKILFTETLSRNLGQTDYQGYEKHLGLWSYRIPLLVSAPGYFANYAHTQLAALFFYDSIRKGIFSIEDYLRLMEEKGNASPTETYREIGFVTDGKNISNILESLAERLLRP</sequence>
<evidence type="ECO:0000256" key="1">
    <source>
        <dbReference type="ARBA" id="ARBA00022670"/>
    </source>
</evidence>
<evidence type="ECO:0000256" key="4">
    <source>
        <dbReference type="ARBA" id="ARBA00022833"/>
    </source>
</evidence>
<organism evidence="8 9">
    <name type="scientific">Pseudodesulfovibrio alkaliphilus</name>
    <dbReference type="NCBI Taxonomy" id="2661613"/>
    <lineage>
        <taxon>Bacteria</taxon>
        <taxon>Pseudomonadati</taxon>
        <taxon>Thermodesulfobacteriota</taxon>
        <taxon>Desulfovibrionia</taxon>
        <taxon>Desulfovibrionales</taxon>
        <taxon>Desulfovibrionaceae</taxon>
    </lineage>
</organism>
<dbReference type="SUPFAM" id="SSF55486">
    <property type="entry name" value="Metalloproteases ('zincins'), catalytic domain"/>
    <property type="match status" value="1"/>
</dbReference>
<evidence type="ECO:0000256" key="2">
    <source>
        <dbReference type="ARBA" id="ARBA00022723"/>
    </source>
</evidence>
<comment type="caution">
    <text evidence="8">The sequence shown here is derived from an EMBL/GenBank/DDBJ whole genome shotgun (WGS) entry which is preliminary data.</text>
</comment>
<reference evidence="8 9" key="1">
    <citation type="submission" date="2019-11" db="EMBL/GenBank/DDBJ databases">
        <title>Pseudodesulfovibrio alkaliphilus, sp. nov., an alkaliphilic sulfate-reducing bacteria from mud volcano of Taman peninsula, Russia.</title>
        <authorList>
            <person name="Frolova A."/>
            <person name="Merkel A.Y."/>
            <person name="Slobodkin A.I."/>
        </authorList>
    </citation>
    <scope>NUCLEOTIDE SEQUENCE [LARGE SCALE GENOMIC DNA]</scope>
    <source>
        <strain evidence="8 9">F-1</strain>
    </source>
</reference>
<keyword evidence="9" id="KW-1185">Reference proteome</keyword>
<comment type="cofactor">
    <cofactor evidence="6">
        <name>Zn(2+)</name>
        <dbReference type="ChEBI" id="CHEBI:29105"/>
    </cofactor>
    <text evidence="6">Binds 1 zinc ion.</text>
</comment>
<dbReference type="InterPro" id="IPR001567">
    <property type="entry name" value="Pept_M3A_M3B_dom"/>
</dbReference>
<keyword evidence="5 6" id="KW-0482">Metalloprotease</keyword>
<evidence type="ECO:0000313" key="8">
    <source>
        <dbReference type="EMBL" id="MUM78829.1"/>
    </source>
</evidence>
<dbReference type="Gene3D" id="1.10.1370.30">
    <property type="match status" value="1"/>
</dbReference>
<evidence type="ECO:0000256" key="6">
    <source>
        <dbReference type="RuleBase" id="RU003435"/>
    </source>
</evidence>
<dbReference type="EMBL" id="WODC01000014">
    <property type="protein sequence ID" value="MUM78829.1"/>
    <property type="molecule type" value="Genomic_DNA"/>
</dbReference>
<dbReference type="Pfam" id="PF01432">
    <property type="entry name" value="Peptidase_M3"/>
    <property type="match status" value="1"/>
</dbReference>
<accession>A0A7K1KRV6</accession>
<dbReference type="Proteomes" id="UP000461162">
    <property type="component" value="Unassembled WGS sequence"/>
</dbReference>
<keyword evidence="2 6" id="KW-0479">Metal-binding</keyword>
<evidence type="ECO:0000256" key="5">
    <source>
        <dbReference type="ARBA" id="ARBA00023049"/>
    </source>
</evidence>
<comment type="similarity">
    <text evidence="6">Belongs to the peptidase M3 family.</text>
</comment>
<proteinExistence type="inferred from homology"/>
<evidence type="ECO:0000313" key="9">
    <source>
        <dbReference type="Proteomes" id="UP000461162"/>
    </source>
</evidence>